<dbReference type="AlphaFoldDB" id="A0A7J9B078"/>
<comment type="caution">
    <text evidence="11">The sequence shown here is derived from an EMBL/GenBank/DDBJ whole genome shotgun (WGS) entry which is preliminary data.</text>
</comment>
<evidence type="ECO:0000256" key="3">
    <source>
        <dbReference type="ARBA" id="ARBA00022475"/>
    </source>
</evidence>
<keyword evidence="9" id="KW-0675">Receptor</keyword>
<comment type="subcellular location">
    <subcellularLocation>
        <location evidence="1">Cell membrane</location>
        <topology evidence="1">Single-pass type I membrane protein</topology>
    </subcellularLocation>
</comment>
<reference evidence="11 12" key="1">
    <citation type="journal article" date="2019" name="Genome Biol. Evol.">
        <title>Insights into the evolution of the New World diploid cottons (Gossypium, subgenus Houzingenia) based on genome sequencing.</title>
        <authorList>
            <person name="Grover C.E."/>
            <person name="Arick M.A. 2nd"/>
            <person name="Thrash A."/>
            <person name="Conover J.L."/>
            <person name="Sanders W.S."/>
            <person name="Peterson D.G."/>
            <person name="Frelichowski J.E."/>
            <person name="Scheffler J.A."/>
            <person name="Scheffler B.E."/>
            <person name="Wendel J.F."/>
        </authorList>
    </citation>
    <scope>NUCLEOTIDE SEQUENCE [LARGE SCALE GENOMIC DNA]</scope>
    <source>
        <strain evidence="11">4</strain>
        <tissue evidence="11">Leaf</tissue>
    </source>
</reference>
<dbReference type="InterPro" id="IPR032675">
    <property type="entry name" value="LRR_dom_sf"/>
</dbReference>
<evidence type="ECO:0000256" key="10">
    <source>
        <dbReference type="ARBA" id="ARBA00023180"/>
    </source>
</evidence>
<organism evidence="11 12">
    <name type="scientific">Gossypium laxum</name>
    <dbReference type="NCBI Taxonomy" id="34288"/>
    <lineage>
        <taxon>Eukaryota</taxon>
        <taxon>Viridiplantae</taxon>
        <taxon>Streptophyta</taxon>
        <taxon>Embryophyta</taxon>
        <taxon>Tracheophyta</taxon>
        <taxon>Spermatophyta</taxon>
        <taxon>Magnoliopsida</taxon>
        <taxon>eudicotyledons</taxon>
        <taxon>Gunneridae</taxon>
        <taxon>Pentapetalae</taxon>
        <taxon>rosids</taxon>
        <taxon>malvids</taxon>
        <taxon>Malvales</taxon>
        <taxon>Malvaceae</taxon>
        <taxon>Malvoideae</taxon>
        <taxon>Gossypium</taxon>
    </lineage>
</organism>
<proteinExistence type="inferred from homology"/>
<evidence type="ECO:0000256" key="2">
    <source>
        <dbReference type="ARBA" id="ARBA00009592"/>
    </source>
</evidence>
<keyword evidence="12" id="KW-1185">Reference proteome</keyword>
<keyword evidence="4" id="KW-0433">Leucine-rich repeat</keyword>
<dbReference type="PANTHER" id="PTHR27004">
    <property type="entry name" value="RECEPTOR-LIKE PROTEIN 12 ISOFORM X1"/>
    <property type="match status" value="1"/>
</dbReference>
<keyword evidence="8" id="KW-0472">Membrane</keyword>
<keyword evidence="10" id="KW-0325">Glycoprotein</keyword>
<evidence type="ECO:0000256" key="5">
    <source>
        <dbReference type="ARBA" id="ARBA00022692"/>
    </source>
</evidence>
<dbReference type="SUPFAM" id="SSF52058">
    <property type="entry name" value="L domain-like"/>
    <property type="match status" value="1"/>
</dbReference>
<keyword evidence="3" id="KW-1003">Cell membrane</keyword>
<dbReference type="Gene3D" id="3.80.10.10">
    <property type="entry name" value="Ribonuclease Inhibitor"/>
    <property type="match status" value="1"/>
</dbReference>
<dbReference type="FunFam" id="3.80.10.10:FF:000383">
    <property type="entry name" value="Leucine-rich repeat receptor protein kinase EMS1"/>
    <property type="match status" value="1"/>
</dbReference>
<dbReference type="InterPro" id="IPR001611">
    <property type="entry name" value="Leu-rich_rpt"/>
</dbReference>
<evidence type="ECO:0000313" key="12">
    <source>
        <dbReference type="Proteomes" id="UP000593574"/>
    </source>
</evidence>
<keyword evidence="6" id="KW-0677">Repeat</keyword>
<dbReference type="EMBL" id="JABEZV010156494">
    <property type="protein sequence ID" value="MBA0729014.1"/>
    <property type="molecule type" value="Genomic_DNA"/>
</dbReference>
<gene>
    <name evidence="11" type="ORF">Golax_022624</name>
</gene>
<evidence type="ECO:0000256" key="1">
    <source>
        <dbReference type="ARBA" id="ARBA00004251"/>
    </source>
</evidence>
<evidence type="ECO:0000256" key="8">
    <source>
        <dbReference type="ARBA" id="ARBA00023136"/>
    </source>
</evidence>
<name>A0A7J9B078_9ROSI</name>
<evidence type="ECO:0000256" key="6">
    <source>
        <dbReference type="ARBA" id="ARBA00022737"/>
    </source>
</evidence>
<accession>A0A7J9B078</accession>
<dbReference type="GO" id="GO:0005886">
    <property type="term" value="C:plasma membrane"/>
    <property type="evidence" value="ECO:0007669"/>
    <property type="project" value="UniProtKB-SubCell"/>
</dbReference>
<evidence type="ECO:0000256" key="4">
    <source>
        <dbReference type="ARBA" id="ARBA00022614"/>
    </source>
</evidence>
<dbReference type="PRINTS" id="PR00019">
    <property type="entry name" value="LEURICHRPT"/>
</dbReference>
<evidence type="ECO:0000256" key="7">
    <source>
        <dbReference type="ARBA" id="ARBA00022989"/>
    </source>
</evidence>
<protein>
    <submittedName>
        <fullName evidence="11">Uncharacterized protein</fullName>
    </submittedName>
</protein>
<evidence type="ECO:0000313" key="11">
    <source>
        <dbReference type="EMBL" id="MBA0729014.1"/>
    </source>
</evidence>
<keyword evidence="7" id="KW-1133">Transmembrane helix</keyword>
<dbReference type="Proteomes" id="UP000593574">
    <property type="component" value="Unassembled WGS sequence"/>
</dbReference>
<dbReference type="PANTHER" id="PTHR27004:SF208">
    <property type="entry name" value="LRR RECEPTOR-LIKE SERINE_THREONINE-PROTEIN KINASE GSO2"/>
    <property type="match status" value="1"/>
</dbReference>
<evidence type="ECO:0000256" key="9">
    <source>
        <dbReference type="ARBA" id="ARBA00023170"/>
    </source>
</evidence>
<keyword evidence="5" id="KW-0812">Transmembrane</keyword>
<dbReference type="Pfam" id="PF13855">
    <property type="entry name" value="LRR_8"/>
    <property type="match status" value="1"/>
</dbReference>
<sequence length="165" mass="18147">MKRLEIDLDLDKSLTGFTFVNFSNNRFNRQIPEVLGELRALLVLNLSHNSLTGPLPPSLASIVALESLDLSSNKLSGRIPSELTKLTFLAVMNLSQNNLKCGNNEEPKSPTSMVVEGEGSTIPVIWKLVMMGYSCGVVLGLMEFELNCRENALAAVIRFDSTPMF</sequence>
<comment type="similarity">
    <text evidence="2">Belongs to the RLP family.</text>
</comment>